<gene>
    <name evidence="1" type="ORF">HNR07_001391</name>
</gene>
<accession>A0A840W2Q5</accession>
<dbReference type="EMBL" id="JACHDO010000001">
    <property type="protein sequence ID" value="MBB5490254.1"/>
    <property type="molecule type" value="Genomic_DNA"/>
</dbReference>
<evidence type="ECO:0000313" key="2">
    <source>
        <dbReference type="Proteomes" id="UP000579647"/>
    </source>
</evidence>
<keyword evidence="2" id="KW-1185">Reference proteome</keyword>
<dbReference type="RefSeq" id="WP_246420173.1">
    <property type="nucleotide sequence ID" value="NZ_BAAAKM010000119.1"/>
</dbReference>
<dbReference type="Gene3D" id="3.40.630.30">
    <property type="match status" value="1"/>
</dbReference>
<name>A0A840W2Q5_9ACTN</name>
<proteinExistence type="predicted"/>
<sequence>MPDTRARALALWEHFATTRAEGALTVAVAPDSRLCPPGWCGIVRLDGTTLATAPTTGQANLLRAALAGVEAAEHTSPRALKAALPITGALGPATLAYLTETDFHPVPASDATRLPAESAAAEALLRKAGPEEAEESGLAGLSIPLFTLTEGSEAIAAAGYEVLPGNVAHLSVLTAPTHRGRGLAKRSPPPP</sequence>
<dbReference type="AlphaFoldDB" id="A0A840W2Q5"/>
<organism evidence="1 2">
    <name type="scientific">Nocardiopsis metallicus</name>
    <dbReference type="NCBI Taxonomy" id="179819"/>
    <lineage>
        <taxon>Bacteria</taxon>
        <taxon>Bacillati</taxon>
        <taxon>Actinomycetota</taxon>
        <taxon>Actinomycetes</taxon>
        <taxon>Streptosporangiales</taxon>
        <taxon>Nocardiopsidaceae</taxon>
        <taxon>Nocardiopsis</taxon>
    </lineage>
</organism>
<reference evidence="1 2" key="1">
    <citation type="submission" date="2020-08" db="EMBL/GenBank/DDBJ databases">
        <title>Sequencing the genomes of 1000 actinobacteria strains.</title>
        <authorList>
            <person name="Klenk H.-P."/>
        </authorList>
    </citation>
    <scope>NUCLEOTIDE SEQUENCE [LARGE SCALE GENOMIC DNA]</scope>
    <source>
        <strain evidence="1 2">DSM 44598</strain>
    </source>
</reference>
<comment type="caution">
    <text evidence="1">The sequence shown here is derived from an EMBL/GenBank/DDBJ whole genome shotgun (WGS) entry which is preliminary data.</text>
</comment>
<dbReference type="Proteomes" id="UP000579647">
    <property type="component" value="Unassembled WGS sequence"/>
</dbReference>
<protein>
    <submittedName>
        <fullName evidence="1">Uncharacterized protein</fullName>
    </submittedName>
</protein>
<evidence type="ECO:0000313" key="1">
    <source>
        <dbReference type="EMBL" id="MBB5490254.1"/>
    </source>
</evidence>